<comment type="similarity">
    <text evidence="2">Belongs to the EamA transporter family.</text>
</comment>
<organism evidence="8 9">
    <name type="scientific">Gynuella sunshinyii YC6258</name>
    <dbReference type="NCBI Taxonomy" id="1445510"/>
    <lineage>
        <taxon>Bacteria</taxon>
        <taxon>Pseudomonadati</taxon>
        <taxon>Pseudomonadota</taxon>
        <taxon>Gammaproteobacteria</taxon>
        <taxon>Oceanospirillales</taxon>
        <taxon>Saccharospirillaceae</taxon>
        <taxon>Gynuella</taxon>
    </lineage>
</organism>
<dbReference type="Pfam" id="PF00892">
    <property type="entry name" value="EamA"/>
    <property type="match status" value="2"/>
</dbReference>
<feature type="transmembrane region" description="Helical" evidence="6">
    <location>
        <begin position="263"/>
        <end position="282"/>
    </location>
</feature>
<feature type="transmembrane region" description="Helical" evidence="6">
    <location>
        <begin position="112"/>
        <end position="132"/>
    </location>
</feature>
<sequence>MNILIAMIVPFLWGTTASATHLGFMDWPPLALAVLRALPAGLLLLLIKPVWPKAGQWRLLLIHSAINIALFFWLIFLVAQNLPATLAAVGMAGSPVIALLFSFLYKRSIPSIYQVLACVVLVLATWTLFSPGNQQVKWLGIIAMVLVMVVMVVGSVFAKQVMTRVNWWTMVVWQLILGGLMLLPFAAWQWLSNPQAYVTALDLNTPRMLSGIWLVVINTALAYALFIWVLQRVSVVQFAFAGVANPIGGVIIGTWLVQEHFSWPQYLTMIVMVVTSLLAQWLSQKPASSVAKTTLTPDRVAS</sequence>
<dbReference type="RefSeq" id="WP_044619520.1">
    <property type="nucleotide sequence ID" value="NZ_CP007142.1"/>
</dbReference>
<name>A0A0C5W5M0_9GAMM</name>
<keyword evidence="4 6" id="KW-1133">Transmembrane helix</keyword>
<feature type="transmembrane region" description="Helical" evidence="6">
    <location>
        <begin position="85"/>
        <end position="105"/>
    </location>
</feature>
<evidence type="ECO:0000259" key="7">
    <source>
        <dbReference type="Pfam" id="PF00892"/>
    </source>
</evidence>
<evidence type="ECO:0000256" key="3">
    <source>
        <dbReference type="ARBA" id="ARBA00022692"/>
    </source>
</evidence>
<dbReference type="EMBL" id="CP007142">
    <property type="protein sequence ID" value="AJQ97904.1"/>
    <property type="molecule type" value="Genomic_DNA"/>
</dbReference>
<dbReference type="OrthoDB" id="5430053at2"/>
<dbReference type="PANTHER" id="PTHR32322">
    <property type="entry name" value="INNER MEMBRANE TRANSPORTER"/>
    <property type="match status" value="1"/>
</dbReference>
<dbReference type="HOGENOM" id="CLU_033863_2_2_6"/>
<dbReference type="PATRIC" id="fig|1445510.3.peg.5834"/>
<feature type="transmembrane region" description="Helical" evidence="6">
    <location>
        <begin position="238"/>
        <end position="257"/>
    </location>
</feature>
<evidence type="ECO:0000256" key="1">
    <source>
        <dbReference type="ARBA" id="ARBA00004141"/>
    </source>
</evidence>
<dbReference type="SUPFAM" id="SSF103481">
    <property type="entry name" value="Multidrug resistance efflux transporter EmrE"/>
    <property type="match status" value="2"/>
</dbReference>
<feature type="transmembrane region" description="Helical" evidence="6">
    <location>
        <begin position="59"/>
        <end position="79"/>
    </location>
</feature>
<proteinExistence type="inferred from homology"/>
<gene>
    <name evidence="8" type="ORF">YC6258_05876</name>
</gene>
<comment type="subcellular location">
    <subcellularLocation>
        <location evidence="1">Membrane</location>
        <topology evidence="1">Multi-pass membrane protein</topology>
    </subcellularLocation>
</comment>
<dbReference type="InterPro" id="IPR050638">
    <property type="entry name" value="AA-Vitamin_Transporters"/>
</dbReference>
<reference evidence="8 9" key="1">
    <citation type="submission" date="2014-01" db="EMBL/GenBank/DDBJ databases">
        <title>Full genme sequencing of cellulolytic bacterium Gynuella sunshinyii YC6258T gen. nov., sp. nov.</title>
        <authorList>
            <person name="Khan H."/>
            <person name="Chung E.J."/>
            <person name="Chung Y.R."/>
        </authorList>
    </citation>
    <scope>NUCLEOTIDE SEQUENCE [LARGE SCALE GENOMIC DNA]</scope>
    <source>
        <strain evidence="8 9">YC6258</strain>
    </source>
</reference>
<evidence type="ECO:0000313" key="8">
    <source>
        <dbReference type="EMBL" id="AJQ97904.1"/>
    </source>
</evidence>
<evidence type="ECO:0000256" key="2">
    <source>
        <dbReference type="ARBA" id="ARBA00007362"/>
    </source>
</evidence>
<evidence type="ECO:0000313" key="9">
    <source>
        <dbReference type="Proteomes" id="UP000032266"/>
    </source>
</evidence>
<dbReference type="GO" id="GO:0016020">
    <property type="term" value="C:membrane"/>
    <property type="evidence" value="ECO:0007669"/>
    <property type="project" value="UniProtKB-SubCell"/>
</dbReference>
<evidence type="ECO:0000256" key="6">
    <source>
        <dbReference type="SAM" id="Phobius"/>
    </source>
</evidence>
<feature type="domain" description="EamA" evidence="7">
    <location>
        <begin position="3"/>
        <end position="128"/>
    </location>
</feature>
<dbReference type="Proteomes" id="UP000032266">
    <property type="component" value="Chromosome"/>
</dbReference>
<evidence type="ECO:0000256" key="5">
    <source>
        <dbReference type="ARBA" id="ARBA00023136"/>
    </source>
</evidence>
<feature type="domain" description="EamA" evidence="7">
    <location>
        <begin position="139"/>
        <end position="278"/>
    </location>
</feature>
<protein>
    <recommendedName>
        <fullName evidence="7">EamA domain-containing protein</fullName>
    </recommendedName>
</protein>
<feature type="transmembrane region" description="Helical" evidence="6">
    <location>
        <begin position="170"/>
        <end position="191"/>
    </location>
</feature>
<dbReference type="AlphaFoldDB" id="A0A0C5W5M0"/>
<feature type="transmembrane region" description="Helical" evidence="6">
    <location>
        <begin position="211"/>
        <end position="231"/>
    </location>
</feature>
<dbReference type="KEGG" id="gsn:YC6258_05876"/>
<feature type="transmembrane region" description="Helical" evidence="6">
    <location>
        <begin position="29"/>
        <end position="47"/>
    </location>
</feature>
<keyword evidence="3 6" id="KW-0812">Transmembrane</keyword>
<dbReference type="PANTHER" id="PTHR32322:SF2">
    <property type="entry name" value="EAMA DOMAIN-CONTAINING PROTEIN"/>
    <property type="match status" value="1"/>
</dbReference>
<accession>A0A0C5W5M0</accession>
<dbReference type="STRING" id="1445510.YC6258_05876"/>
<feature type="transmembrane region" description="Helical" evidence="6">
    <location>
        <begin position="138"/>
        <end position="158"/>
    </location>
</feature>
<keyword evidence="5 6" id="KW-0472">Membrane</keyword>
<keyword evidence="9" id="KW-1185">Reference proteome</keyword>
<dbReference type="InterPro" id="IPR000620">
    <property type="entry name" value="EamA_dom"/>
</dbReference>
<dbReference type="InterPro" id="IPR037185">
    <property type="entry name" value="EmrE-like"/>
</dbReference>
<evidence type="ECO:0000256" key="4">
    <source>
        <dbReference type="ARBA" id="ARBA00022989"/>
    </source>
</evidence>